<protein>
    <recommendedName>
        <fullName evidence="4">phosphoglycolate phosphatase</fullName>
        <ecNumber evidence="4">3.1.3.18</ecNumber>
    </recommendedName>
</protein>
<evidence type="ECO:0000256" key="1">
    <source>
        <dbReference type="ARBA" id="ARBA00000830"/>
    </source>
</evidence>
<accession>A0A7C3Z178</accession>
<comment type="caution">
    <text evidence="5">The sequence shown here is derived from an EMBL/GenBank/DDBJ whole genome shotgun (WGS) entry which is preliminary data.</text>
</comment>
<dbReference type="InterPro" id="IPR041492">
    <property type="entry name" value="HAD_2"/>
</dbReference>
<evidence type="ECO:0000313" key="5">
    <source>
        <dbReference type="EMBL" id="HGF34189.1"/>
    </source>
</evidence>
<dbReference type="InterPro" id="IPR036412">
    <property type="entry name" value="HAD-like_sf"/>
</dbReference>
<organism evidence="5">
    <name type="scientific">Desulfobacca acetoxidans</name>
    <dbReference type="NCBI Taxonomy" id="60893"/>
    <lineage>
        <taxon>Bacteria</taxon>
        <taxon>Pseudomonadati</taxon>
        <taxon>Thermodesulfobacteriota</taxon>
        <taxon>Desulfobaccia</taxon>
        <taxon>Desulfobaccales</taxon>
        <taxon>Desulfobaccaceae</taxon>
        <taxon>Desulfobacca</taxon>
    </lineage>
</organism>
<evidence type="ECO:0000256" key="4">
    <source>
        <dbReference type="ARBA" id="ARBA00013078"/>
    </source>
</evidence>
<dbReference type="AlphaFoldDB" id="A0A7C3Z178"/>
<dbReference type="Gene3D" id="1.10.150.240">
    <property type="entry name" value="Putative phosphatase, domain 2"/>
    <property type="match status" value="1"/>
</dbReference>
<dbReference type="Pfam" id="PF13419">
    <property type="entry name" value="HAD_2"/>
    <property type="match status" value="1"/>
</dbReference>
<dbReference type="EMBL" id="DTMF01000181">
    <property type="protein sequence ID" value="HGF34189.1"/>
    <property type="molecule type" value="Genomic_DNA"/>
</dbReference>
<dbReference type="GO" id="GO:0008967">
    <property type="term" value="F:phosphoglycolate phosphatase activity"/>
    <property type="evidence" value="ECO:0007669"/>
    <property type="project" value="UniProtKB-EC"/>
</dbReference>
<name>A0A7C3Z178_9BACT</name>
<dbReference type="SFLD" id="SFLDG01129">
    <property type="entry name" value="C1.5:_HAD__Beta-PGM__Phosphata"/>
    <property type="match status" value="1"/>
</dbReference>
<evidence type="ECO:0000256" key="2">
    <source>
        <dbReference type="ARBA" id="ARBA00004818"/>
    </source>
</evidence>
<dbReference type="InterPro" id="IPR023198">
    <property type="entry name" value="PGP-like_dom2"/>
</dbReference>
<dbReference type="SUPFAM" id="SSF56784">
    <property type="entry name" value="HAD-like"/>
    <property type="match status" value="1"/>
</dbReference>
<keyword evidence="5" id="KW-0378">Hydrolase</keyword>
<reference evidence="5" key="1">
    <citation type="journal article" date="2020" name="mSystems">
        <title>Genome- and Community-Level Interaction Insights into Carbon Utilization and Element Cycling Functions of Hydrothermarchaeota in Hydrothermal Sediment.</title>
        <authorList>
            <person name="Zhou Z."/>
            <person name="Liu Y."/>
            <person name="Xu W."/>
            <person name="Pan J."/>
            <person name="Luo Z.H."/>
            <person name="Li M."/>
        </authorList>
    </citation>
    <scope>NUCLEOTIDE SEQUENCE [LARGE SCALE GENOMIC DNA]</scope>
    <source>
        <strain evidence="5">SpSt-897</strain>
    </source>
</reference>
<dbReference type="SFLD" id="SFLDS00003">
    <property type="entry name" value="Haloacid_Dehalogenase"/>
    <property type="match status" value="1"/>
</dbReference>
<dbReference type="InterPro" id="IPR050155">
    <property type="entry name" value="HAD-like_hydrolase_sf"/>
</dbReference>
<dbReference type="Gene3D" id="3.40.50.1000">
    <property type="entry name" value="HAD superfamily/HAD-like"/>
    <property type="match status" value="1"/>
</dbReference>
<dbReference type="PANTHER" id="PTHR43434">
    <property type="entry name" value="PHOSPHOGLYCOLATE PHOSPHATASE"/>
    <property type="match status" value="1"/>
</dbReference>
<gene>
    <name evidence="5" type="ORF">ENW96_07340</name>
</gene>
<dbReference type="GO" id="GO:0005829">
    <property type="term" value="C:cytosol"/>
    <property type="evidence" value="ECO:0007669"/>
    <property type="project" value="TreeGrafter"/>
</dbReference>
<dbReference type="PANTHER" id="PTHR43434:SF1">
    <property type="entry name" value="PHOSPHOGLYCOLATE PHOSPHATASE"/>
    <property type="match status" value="1"/>
</dbReference>
<dbReference type="GO" id="GO:0006281">
    <property type="term" value="P:DNA repair"/>
    <property type="evidence" value="ECO:0007669"/>
    <property type="project" value="TreeGrafter"/>
</dbReference>
<evidence type="ECO:0000256" key="3">
    <source>
        <dbReference type="ARBA" id="ARBA00006171"/>
    </source>
</evidence>
<comment type="pathway">
    <text evidence="2">Organic acid metabolism; glycolate biosynthesis; glycolate from 2-phosphoglycolate: step 1/1.</text>
</comment>
<dbReference type="EC" id="3.1.3.18" evidence="4"/>
<sequence length="212" mass="23979">MTADLDLRALKVIIYDCDGVLIDSSLANQAFYNHILGHFGLAPLSPEQWAYVKPLAAPDALTWLFQGTPWLAAAQQYEKKMDNTSFLPLIRLEPGIRKTLAWLRPHYRLAIATNRGKSLIPVLRHFGLADFFDFTVSSLEVKHPKPHPECLHFVLRHFDLPPPQACYLGDSDLDREVSARAGVIFGAYRNPALKAAFHLEKHSDLRRLLQEA</sequence>
<proteinExistence type="inferred from homology"/>
<dbReference type="InterPro" id="IPR023214">
    <property type="entry name" value="HAD_sf"/>
</dbReference>
<comment type="catalytic activity">
    <reaction evidence="1">
        <text>2-phosphoglycolate + H2O = glycolate + phosphate</text>
        <dbReference type="Rhea" id="RHEA:14369"/>
        <dbReference type="ChEBI" id="CHEBI:15377"/>
        <dbReference type="ChEBI" id="CHEBI:29805"/>
        <dbReference type="ChEBI" id="CHEBI:43474"/>
        <dbReference type="ChEBI" id="CHEBI:58033"/>
        <dbReference type="EC" id="3.1.3.18"/>
    </reaction>
</comment>
<comment type="similarity">
    <text evidence="3">Belongs to the HAD-like hydrolase superfamily. CbbY/CbbZ/Gph/YieH family.</text>
</comment>